<dbReference type="FunFam" id="3.40.50.720:FF:000084">
    <property type="entry name" value="Short-chain dehydrogenase reductase"/>
    <property type="match status" value="1"/>
</dbReference>
<dbReference type="InterPro" id="IPR002347">
    <property type="entry name" value="SDR_fam"/>
</dbReference>
<dbReference type="InterPro" id="IPR036291">
    <property type="entry name" value="NAD(P)-bd_dom_sf"/>
</dbReference>
<comment type="similarity">
    <text evidence="1">Belongs to the short-chain dehydrogenases/reductases (SDR) family.</text>
</comment>
<dbReference type="InterPro" id="IPR020904">
    <property type="entry name" value="Sc_DH/Rdtase_CS"/>
</dbReference>
<evidence type="ECO:0000313" key="3">
    <source>
        <dbReference type="EMBL" id="MBB5284295.1"/>
    </source>
</evidence>
<dbReference type="NCBIfam" id="NF006693">
    <property type="entry name" value="PRK09242.1"/>
    <property type="match status" value="1"/>
</dbReference>
<gene>
    <name evidence="3" type="ORF">HNQ92_002438</name>
</gene>
<accession>A0A840TMY2</accession>
<dbReference type="EC" id="1.1.1.206" evidence="3"/>
<dbReference type="GO" id="GO:0050356">
    <property type="term" value="F:tropine dehydrogenase activity"/>
    <property type="evidence" value="ECO:0007669"/>
    <property type="project" value="UniProtKB-EC"/>
</dbReference>
<protein>
    <submittedName>
        <fullName evidence="3">Tropinone reductase 1</fullName>
        <ecNumber evidence="3">1.1.1.206</ecNumber>
    </submittedName>
</protein>
<evidence type="ECO:0000256" key="1">
    <source>
        <dbReference type="ARBA" id="ARBA00006484"/>
    </source>
</evidence>
<dbReference type="NCBIfam" id="NF005559">
    <property type="entry name" value="PRK07231.1"/>
    <property type="match status" value="1"/>
</dbReference>
<evidence type="ECO:0000256" key="2">
    <source>
        <dbReference type="ARBA" id="ARBA00023002"/>
    </source>
</evidence>
<reference evidence="3 4" key="1">
    <citation type="submission" date="2020-08" db="EMBL/GenBank/DDBJ databases">
        <title>Genomic Encyclopedia of Type Strains, Phase IV (KMG-IV): sequencing the most valuable type-strain genomes for metagenomic binning, comparative biology and taxonomic classification.</title>
        <authorList>
            <person name="Goeker M."/>
        </authorList>
    </citation>
    <scope>NUCLEOTIDE SEQUENCE [LARGE SCALE GENOMIC DNA]</scope>
    <source>
        <strain evidence="3 4">DSM 105074</strain>
    </source>
</reference>
<dbReference type="SUPFAM" id="SSF51735">
    <property type="entry name" value="NAD(P)-binding Rossmann-fold domains"/>
    <property type="match status" value="1"/>
</dbReference>
<dbReference type="Gene3D" id="3.40.50.720">
    <property type="entry name" value="NAD(P)-binding Rossmann-like Domain"/>
    <property type="match status" value="1"/>
</dbReference>
<evidence type="ECO:0000313" key="4">
    <source>
        <dbReference type="Proteomes" id="UP000557307"/>
    </source>
</evidence>
<dbReference type="PRINTS" id="PR00080">
    <property type="entry name" value="SDRFAMILY"/>
</dbReference>
<dbReference type="EMBL" id="JACHGF010000003">
    <property type="protein sequence ID" value="MBB5284295.1"/>
    <property type="molecule type" value="Genomic_DNA"/>
</dbReference>
<dbReference type="PROSITE" id="PS00061">
    <property type="entry name" value="ADH_SHORT"/>
    <property type="match status" value="1"/>
</dbReference>
<name>A0A840TMY2_9BACT</name>
<dbReference type="AlphaFoldDB" id="A0A840TMY2"/>
<dbReference type="RefSeq" id="WP_184174244.1">
    <property type="nucleotide sequence ID" value="NZ_JACHGF010000003.1"/>
</dbReference>
<dbReference type="Proteomes" id="UP000557307">
    <property type="component" value="Unassembled WGS sequence"/>
</dbReference>
<keyword evidence="4" id="KW-1185">Reference proteome</keyword>
<dbReference type="PRINTS" id="PR00081">
    <property type="entry name" value="GDHRDH"/>
</dbReference>
<dbReference type="PANTHER" id="PTHR42898">
    <property type="entry name" value="TROPINONE REDUCTASE"/>
    <property type="match status" value="1"/>
</dbReference>
<sequence>MNHWHLKNKKVLVTGGTKGIGAACARLMAEAGAEVLVIARDEAGIAQLVAEAQERQLSITGRAFDLAAEGAAAAVVEYLQSTWGGLDVLVINAGRNIRKATVDYSPSEYEQIMQLNLHSAFALSQAAYPLLKASRGCIVNVSSVSGLTHISSGSVYGMTKAALIQLTRNLAVEWGSDGIRVNAVAPWYINTPLAAPILNDPARLEKILARTPMQRIGTPEEVAAAVLFLSLPAASYITGQCLGVDGGFLVNGY</sequence>
<comment type="caution">
    <text evidence="3">The sequence shown here is derived from an EMBL/GenBank/DDBJ whole genome shotgun (WGS) entry which is preliminary data.</text>
</comment>
<dbReference type="Pfam" id="PF13561">
    <property type="entry name" value="adh_short_C2"/>
    <property type="match status" value="1"/>
</dbReference>
<keyword evidence="2 3" id="KW-0560">Oxidoreductase</keyword>
<dbReference type="PANTHER" id="PTHR42898:SF6">
    <property type="entry name" value="NADP-DEPENDENT MANNITOL DEHYDROGENASE"/>
    <property type="match status" value="1"/>
</dbReference>
<proteinExistence type="inferred from homology"/>
<dbReference type="InterPro" id="IPR045000">
    <property type="entry name" value="TR"/>
</dbReference>
<organism evidence="3 4">
    <name type="scientific">Rhabdobacter roseus</name>
    <dbReference type="NCBI Taxonomy" id="1655419"/>
    <lineage>
        <taxon>Bacteria</taxon>
        <taxon>Pseudomonadati</taxon>
        <taxon>Bacteroidota</taxon>
        <taxon>Cytophagia</taxon>
        <taxon>Cytophagales</taxon>
        <taxon>Cytophagaceae</taxon>
        <taxon>Rhabdobacter</taxon>
    </lineage>
</organism>